<dbReference type="InterPro" id="IPR005135">
    <property type="entry name" value="Endo/exonuclease/phosphatase"/>
</dbReference>
<dbReference type="InterPro" id="IPR000477">
    <property type="entry name" value="RT_dom"/>
</dbReference>
<organism evidence="4 5">
    <name type="scientific">Culex pipiens pipiens</name>
    <name type="common">Northern house mosquito</name>
    <dbReference type="NCBI Taxonomy" id="38569"/>
    <lineage>
        <taxon>Eukaryota</taxon>
        <taxon>Metazoa</taxon>
        <taxon>Ecdysozoa</taxon>
        <taxon>Arthropoda</taxon>
        <taxon>Hexapoda</taxon>
        <taxon>Insecta</taxon>
        <taxon>Pterygota</taxon>
        <taxon>Neoptera</taxon>
        <taxon>Endopterygota</taxon>
        <taxon>Diptera</taxon>
        <taxon>Nematocera</taxon>
        <taxon>Culicoidea</taxon>
        <taxon>Culicidae</taxon>
        <taxon>Culicinae</taxon>
        <taxon>Culicini</taxon>
        <taxon>Culex</taxon>
        <taxon>Culex</taxon>
    </lineage>
</organism>
<dbReference type="EMBL" id="JBEHCU010007681">
    <property type="protein sequence ID" value="KAL1394277.1"/>
    <property type="molecule type" value="Genomic_DNA"/>
</dbReference>
<evidence type="ECO:0000259" key="3">
    <source>
        <dbReference type="PROSITE" id="PS50879"/>
    </source>
</evidence>
<protein>
    <recommendedName>
        <fullName evidence="6">Reverse transcriptase</fullName>
    </recommendedName>
</protein>
<dbReference type="InterPro" id="IPR043502">
    <property type="entry name" value="DNA/RNA_pol_sf"/>
</dbReference>
<accession>A0ABD1D3T0</accession>
<dbReference type="Pfam" id="PF00078">
    <property type="entry name" value="RVT_1"/>
    <property type="match status" value="1"/>
</dbReference>
<dbReference type="CDD" id="cd01650">
    <property type="entry name" value="RT_nLTR_like"/>
    <property type="match status" value="1"/>
</dbReference>
<dbReference type="PANTHER" id="PTHR19446">
    <property type="entry name" value="REVERSE TRANSCRIPTASES"/>
    <property type="match status" value="1"/>
</dbReference>
<dbReference type="Pfam" id="PF14529">
    <property type="entry name" value="Exo_endo_phos_2"/>
    <property type="match status" value="1"/>
</dbReference>
<comment type="caution">
    <text evidence="4">The sequence shown here is derived from an EMBL/GenBank/DDBJ whole genome shotgun (WGS) entry which is preliminary data.</text>
</comment>
<dbReference type="InterPro" id="IPR036397">
    <property type="entry name" value="RNaseH_sf"/>
</dbReference>
<evidence type="ECO:0000313" key="5">
    <source>
        <dbReference type="Proteomes" id="UP001562425"/>
    </source>
</evidence>
<evidence type="ECO:0000313" key="4">
    <source>
        <dbReference type="EMBL" id="KAL1394277.1"/>
    </source>
</evidence>
<feature type="domain" description="RNase H type-1" evidence="3">
    <location>
        <begin position="1320"/>
        <end position="1449"/>
    </location>
</feature>
<name>A0ABD1D3T0_CULPP</name>
<sequence>MSGAKGSKITTKVVTRSMVTPKPAVVPGPGRGVGKGIIQSSASGGRKTTIVSALTAQGSTATTSSKEAETLNRSKVAYMEPVDYEKEFPRHAVEAGRLLFEAGFKDCKEITKIGRFRFKLDLEREVDYDKLLRIDLANKNLRVFLPASRKETILFVPNVPENFDEGDILANIECQQTVLKVERIKRLRNGQLINTNNLKITVKGQTAAKSVRIYGCGFRADLYIFPVKQCVKCWKFGHSAARCRGSVRCGNCGESHNEPSADCPNSTRCINCGKDHRAGDRSCAMRQRSHEINKEVALRRIPFAEAEGLFPLSENRFAGLEDEGAFPSLQGDFQQSGSPRPKGNRNRGMSFAGVASTSGASTRGTEGEAEERPSGGTTVPTAPLRSFLNLERVTEFEAFVGQLRKMFFQQVQQRSWLRKLIALREKVNSKLQEEVGPLELDRLLIEISTELNSIEELQYEVLDIPDLGPVEAVGVRITGGFDPISLFSVYLPPNSRFTNEAKEGIENLFRALEVLPGELLVGADLNGHHTDWSPGFPPCARGRFLKNRLDVSPFVVLNNGSPTTIPKPGERSSAIDITLASAGLARKATWEVQDQEFGSCHLAIFVVIDSNIPVAKQSTKRINKQKVVESLSAIQPQFIYSPEEMVEIFNEAVEDASFVVKDKKANYLKRWWSDEIADLYDSKREALRTYNVLKSRTNYIQLQKARALFKKAVRKAKREHVAELTGKIDESTPPKQLWNIVKGIDTALAGGSKKRAILERSKGEEFMEHYFSGRCGTVQLPNYETARDLEGFEMALKDGEVLNALKRTKNHSAPGENQVSYDIIKQLPLGLQLKFAEMLSRVFATENIPERWRITEVRPIPKKGANPNLPNSWRPIALMNIEIKLINSVVKDRLAAIAELNGLIPDLSFGFRKNVSSVTCVNYVVNAVREAKEYNNEVIVAFLDVKMAYDTVNTTKLLQILAGLGIPEKLTSWLYEYLRCRVLRLQTEDGVVEQVISEGLSQGCPAAPTLYNFYTAGLHDLSNETCKLVQFADDFAVIATGASLELAEQRLNGFLDVLAGRLKELDMEVSPSKCAAIAFTGKRIDHLRVKMQGQVVQIVNTHKYLGYTLDRALKHRKHIETVTAKAGEKLGLLKLLSRKTSGANPATLVKVGNAIVRSRMEYGATIYGNAAKSNLGKLQVLQNSYIRIAMGYVRSTPIHVMLAEAGQIPTSLRTEALTKRELIRSTYFRTPLLRFISDTLSREIPNGSYLTEIADKHADILYQLHPSDKDVAQEARMSYFSNFDLEDYVQHTLGKETRKKENINEAVWRQNFHEVANGKYKDHKQIYTDASKTPGGTALAVYDSSEEATYTESINDNYSIMNAELRAICIAVEHVKQKQYEKAVIYTDSKAACQSLLNQNALRENFIVWNIYKEIQNMRRGSLRIQWIPSHVGIRGNEIADQAAKAKSYEKQTEFIGITLGDARVLCHEEIWYNWREEYKKTSQEKGRWHFKIMENPGRNIWCKELLLTAEQIRVLNRVRSGHTMTKERRALWQLELDDQCEVCQEKEDLSHLLYMCPVLNNIRTQYNVLEYMNPLEQILTDESEEGMKQVVRFIKEAKIQI</sequence>
<dbReference type="GO" id="GO:0042575">
    <property type="term" value="C:DNA polymerase complex"/>
    <property type="evidence" value="ECO:0007669"/>
    <property type="project" value="UniProtKB-ARBA"/>
</dbReference>
<reference evidence="4 5" key="1">
    <citation type="submission" date="2024-05" db="EMBL/GenBank/DDBJ databases">
        <title>Culex pipiens pipiens assembly and annotation.</title>
        <authorList>
            <person name="Alout H."/>
            <person name="Durand T."/>
        </authorList>
    </citation>
    <scope>NUCLEOTIDE SEQUENCE [LARGE SCALE GENOMIC DNA]</scope>
    <source>
        <strain evidence="4">HA-2024</strain>
        <tissue evidence="4">Whole body</tissue>
    </source>
</reference>
<feature type="domain" description="Reverse transcriptase" evidence="2">
    <location>
        <begin position="841"/>
        <end position="1109"/>
    </location>
</feature>
<dbReference type="SUPFAM" id="SSF53098">
    <property type="entry name" value="Ribonuclease H-like"/>
    <property type="match status" value="1"/>
</dbReference>
<dbReference type="Gene3D" id="3.60.10.10">
    <property type="entry name" value="Endonuclease/exonuclease/phosphatase"/>
    <property type="match status" value="1"/>
</dbReference>
<dbReference type="SUPFAM" id="SSF56672">
    <property type="entry name" value="DNA/RNA polymerases"/>
    <property type="match status" value="1"/>
</dbReference>
<dbReference type="Gene3D" id="3.30.420.10">
    <property type="entry name" value="Ribonuclease H-like superfamily/Ribonuclease H"/>
    <property type="match status" value="1"/>
</dbReference>
<dbReference type="InterPro" id="IPR002156">
    <property type="entry name" value="RNaseH_domain"/>
</dbReference>
<dbReference type="Pfam" id="PF00075">
    <property type="entry name" value="RNase_H"/>
    <property type="match status" value="1"/>
</dbReference>
<dbReference type="Proteomes" id="UP001562425">
    <property type="component" value="Unassembled WGS sequence"/>
</dbReference>
<proteinExistence type="predicted"/>
<keyword evidence="5" id="KW-1185">Reference proteome</keyword>
<evidence type="ECO:0000256" key="1">
    <source>
        <dbReference type="SAM" id="MobiDB-lite"/>
    </source>
</evidence>
<evidence type="ECO:0000259" key="2">
    <source>
        <dbReference type="PROSITE" id="PS50878"/>
    </source>
</evidence>
<dbReference type="CDD" id="cd09276">
    <property type="entry name" value="Rnase_HI_RT_non_LTR"/>
    <property type="match status" value="1"/>
</dbReference>
<gene>
    <name evidence="4" type="ORF">pipiens_012066</name>
</gene>
<dbReference type="PROSITE" id="PS50878">
    <property type="entry name" value="RT_POL"/>
    <property type="match status" value="1"/>
</dbReference>
<dbReference type="InterPro" id="IPR036691">
    <property type="entry name" value="Endo/exonu/phosph_ase_sf"/>
</dbReference>
<dbReference type="SUPFAM" id="SSF56219">
    <property type="entry name" value="DNase I-like"/>
    <property type="match status" value="1"/>
</dbReference>
<feature type="compositionally biased region" description="Polar residues" evidence="1">
    <location>
        <begin position="355"/>
        <end position="364"/>
    </location>
</feature>
<feature type="region of interest" description="Disordered" evidence="1">
    <location>
        <begin position="327"/>
        <end position="382"/>
    </location>
</feature>
<dbReference type="InterPro" id="IPR012337">
    <property type="entry name" value="RNaseH-like_sf"/>
</dbReference>
<dbReference type="PROSITE" id="PS50879">
    <property type="entry name" value="RNASE_H_1"/>
    <property type="match status" value="1"/>
</dbReference>
<evidence type="ECO:0008006" key="6">
    <source>
        <dbReference type="Google" id="ProtNLM"/>
    </source>
</evidence>
<dbReference type="GO" id="GO:0071897">
    <property type="term" value="P:DNA biosynthetic process"/>
    <property type="evidence" value="ECO:0007669"/>
    <property type="project" value="UniProtKB-ARBA"/>
</dbReference>